<feature type="region of interest" description="Disordered" evidence="1">
    <location>
        <begin position="160"/>
        <end position="187"/>
    </location>
</feature>
<comment type="caution">
    <text evidence="3">The sequence shown here is derived from an EMBL/GenBank/DDBJ whole genome shotgun (WGS) entry which is preliminary data.</text>
</comment>
<evidence type="ECO:0000256" key="1">
    <source>
        <dbReference type="SAM" id="MobiDB-lite"/>
    </source>
</evidence>
<evidence type="ECO:0000256" key="2">
    <source>
        <dbReference type="SAM" id="Phobius"/>
    </source>
</evidence>
<name>A0A437MCA3_9PROT</name>
<keyword evidence="2" id="KW-0472">Membrane</keyword>
<gene>
    <name evidence="3" type="ORF">EOD42_16940</name>
</gene>
<proteinExistence type="predicted"/>
<keyword evidence="2" id="KW-0812">Transmembrane</keyword>
<evidence type="ECO:0000313" key="3">
    <source>
        <dbReference type="EMBL" id="RVT95270.1"/>
    </source>
</evidence>
<protein>
    <submittedName>
        <fullName evidence="3">Uncharacterized protein</fullName>
    </submittedName>
</protein>
<dbReference type="AlphaFoldDB" id="A0A437MCA3"/>
<evidence type="ECO:0000313" key="4">
    <source>
        <dbReference type="Proteomes" id="UP000282957"/>
    </source>
</evidence>
<dbReference type="EMBL" id="SACL01000006">
    <property type="protein sequence ID" value="RVT95270.1"/>
    <property type="molecule type" value="Genomic_DNA"/>
</dbReference>
<accession>A0A437MCA3</accession>
<sequence>MPQTAELAEIKDTLRQLADSMAKAEEHRTANRQQRDASIVAAIAEVKGKVEAPWSRFVAPVGTMIGTLILVGGLLIAYGRNDAALVARVIAVEQSVQTAGRLRDQQQEGMRDRLRALEQSDQVASERTNQMLQSLATITAQLQAQTVRLEEVLRRQDRLENRLGARPGSEAPERPTAFEAPLTGRDI</sequence>
<feature type="transmembrane region" description="Helical" evidence="2">
    <location>
        <begin position="57"/>
        <end position="78"/>
    </location>
</feature>
<dbReference type="Proteomes" id="UP000282957">
    <property type="component" value="Unassembled WGS sequence"/>
</dbReference>
<keyword evidence="2" id="KW-1133">Transmembrane helix</keyword>
<reference evidence="3 4" key="1">
    <citation type="submission" date="2019-01" db="EMBL/GenBank/DDBJ databases">
        <authorList>
            <person name="Chen W.-M."/>
        </authorList>
    </citation>
    <scope>NUCLEOTIDE SEQUENCE [LARGE SCALE GENOMIC DNA]</scope>
    <source>
        <strain evidence="3 4">CCP-6</strain>
    </source>
</reference>
<dbReference type="RefSeq" id="WP_127788758.1">
    <property type="nucleotide sequence ID" value="NZ_SACL01000006.1"/>
</dbReference>
<keyword evidence="4" id="KW-1185">Reference proteome</keyword>
<organism evidence="3 4">
    <name type="scientific">Rhodovarius crocodyli</name>
    <dbReference type="NCBI Taxonomy" id="1979269"/>
    <lineage>
        <taxon>Bacteria</taxon>
        <taxon>Pseudomonadati</taxon>
        <taxon>Pseudomonadota</taxon>
        <taxon>Alphaproteobacteria</taxon>
        <taxon>Acetobacterales</taxon>
        <taxon>Roseomonadaceae</taxon>
        <taxon>Rhodovarius</taxon>
    </lineage>
</organism>